<keyword evidence="3" id="KW-1185">Reference proteome</keyword>
<dbReference type="RefSeq" id="WP_245784397.1">
    <property type="nucleotide sequence ID" value="NZ_FPBA01000001.1"/>
</dbReference>
<feature type="compositionally biased region" description="Low complexity" evidence="1">
    <location>
        <begin position="34"/>
        <end position="52"/>
    </location>
</feature>
<dbReference type="Proteomes" id="UP000199546">
    <property type="component" value="Unassembled WGS sequence"/>
</dbReference>
<evidence type="ECO:0000256" key="1">
    <source>
        <dbReference type="SAM" id="MobiDB-lite"/>
    </source>
</evidence>
<organism evidence="2 3">
    <name type="scientific">Geodermatophilus amargosae</name>
    <dbReference type="NCBI Taxonomy" id="1296565"/>
    <lineage>
        <taxon>Bacteria</taxon>
        <taxon>Bacillati</taxon>
        <taxon>Actinomycetota</taxon>
        <taxon>Actinomycetes</taxon>
        <taxon>Geodermatophilales</taxon>
        <taxon>Geodermatophilaceae</taxon>
        <taxon>Geodermatophilus</taxon>
    </lineage>
</organism>
<evidence type="ECO:0000313" key="3">
    <source>
        <dbReference type="Proteomes" id="UP000199546"/>
    </source>
</evidence>
<feature type="compositionally biased region" description="Low complexity" evidence="1">
    <location>
        <begin position="1"/>
        <end position="16"/>
    </location>
</feature>
<dbReference type="EMBL" id="FPBA01000001">
    <property type="protein sequence ID" value="SFT35943.1"/>
    <property type="molecule type" value="Genomic_DNA"/>
</dbReference>
<dbReference type="AlphaFoldDB" id="A0A1I6XCT7"/>
<feature type="region of interest" description="Disordered" evidence="1">
    <location>
        <begin position="1"/>
        <end position="52"/>
    </location>
</feature>
<proteinExistence type="predicted"/>
<sequence>MSSRGTSAGRSAGMGRTRMSAGTPTRRMGRGAPTTAASGGLGRLLGSLTGRR</sequence>
<gene>
    <name evidence="2" type="ORF">SAMN05660657_00402</name>
</gene>
<evidence type="ECO:0000313" key="2">
    <source>
        <dbReference type="EMBL" id="SFT35943.1"/>
    </source>
</evidence>
<accession>A0A1I6XCT7</accession>
<reference evidence="3" key="1">
    <citation type="submission" date="2016-10" db="EMBL/GenBank/DDBJ databases">
        <authorList>
            <person name="Varghese N."/>
            <person name="Submissions S."/>
        </authorList>
    </citation>
    <scope>NUCLEOTIDE SEQUENCE [LARGE SCALE GENOMIC DNA]</scope>
    <source>
        <strain evidence="3">DSM 46136</strain>
    </source>
</reference>
<name>A0A1I6XCT7_9ACTN</name>
<protein>
    <submittedName>
        <fullName evidence="2">Uncharacterized protein</fullName>
    </submittedName>
</protein>